<organism evidence="1 2">
    <name type="scientific">Subtercola frigoramans</name>
    <dbReference type="NCBI Taxonomy" id="120298"/>
    <lineage>
        <taxon>Bacteria</taxon>
        <taxon>Bacillati</taxon>
        <taxon>Actinomycetota</taxon>
        <taxon>Actinomycetes</taxon>
        <taxon>Micrococcales</taxon>
        <taxon>Microbacteriaceae</taxon>
        <taxon>Subtercola</taxon>
    </lineage>
</organism>
<dbReference type="EMBL" id="JAFBBU010000001">
    <property type="protein sequence ID" value="MBM7473143.1"/>
    <property type="molecule type" value="Genomic_DNA"/>
</dbReference>
<proteinExistence type="predicted"/>
<accession>A0ABS2L7S6</accession>
<dbReference type="Proteomes" id="UP000776164">
    <property type="component" value="Unassembled WGS sequence"/>
</dbReference>
<evidence type="ECO:0000313" key="2">
    <source>
        <dbReference type="Proteomes" id="UP000776164"/>
    </source>
</evidence>
<protein>
    <submittedName>
        <fullName evidence="1">Uncharacterized protein</fullName>
    </submittedName>
</protein>
<gene>
    <name evidence="1" type="ORF">JOE66_002777</name>
</gene>
<keyword evidence="2" id="KW-1185">Reference proteome</keyword>
<reference evidence="1 2" key="1">
    <citation type="submission" date="2021-01" db="EMBL/GenBank/DDBJ databases">
        <title>Sequencing the genomes of 1000 actinobacteria strains.</title>
        <authorList>
            <person name="Klenk H.-P."/>
        </authorList>
    </citation>
    <scope>NUCLEOTIDE SEQUENCE [LARGE SCALE GENOMIC DNA]</scope>
    <source>
        <strain evidence="1 2">DSM 13057</strain>
    </source>
</reference>
<evidence type="ECO:0000313" key="1">
    <source>
        <dbReference type="EMBL" id="MBM7473143.1"/>
    </source>
</evidence>
<sequence>MNKAALSRLAMAVRADFEVSQNEPFDPMEWSKENGIPFISIRDFTADAAALRRFLEEKPRVWSAALLRDGRRHLVIYNPEC</sequence>
<name>A0ABS2L7S6_9MICO</name>
<comment type="caution">
    <text evidence="1">The sequence shown here is derived from an EMBL/GenBank/DDBJ whole genome shotgun (WGS) entry which is preliminary data.</text>
</comment>